<evidence type="ECO:0000313" key="2">
    <source>
        <dbReference type="EMBL" id="KAF2428830.1"/>
    </source>
</evidence>
<dbReference type="OrthoDB" id="2532623at2759"/>
<sequence>MPISKKDRRTRDQKKGDAAGTRVAVKPNGNPVKAPKATSLCANCKKEIVNTYLKQLEVHAETHGGEWTKEKCWPKEFPAAAAAPAAEASAST</sequence>
<reference evidence="2" key="1">
    <citation type="journal article" date="2020" name="Stud. Mycol.">
        <title>101 Dothideomycetes genomes: a test case for predicting lifestyles and emergence of pathogens.</title>
        <authorList>
            <person name="Haridas S."/>
            <person name="Albert R."/>
            <person name="Binder M."/>
            <person name="Bloem J."/>
            <person name="Labutti K."/>
            <person name="Salamov A."/>
            <person name="Andreopoulos B."/>
            <person name="Baker S."/>
            <person name="Barry K."/>
            <person name="Bills G."/>
            <person name="Bluhm B."/>
            <person name="Cannon C."/>
            <person name="Castanera R."/>
            <person name="Culley D."/>
            <person name="Daum C."/>
            <person name="Ezra D."/>
            <person name="Gonzalez J."/>
            <person name="Henrissat B."/>
            <person name="Kuo A."/>
            <person name="Liang C."/>
            <person name="Lipzen A."/>
            <person name="Lutzoni F."/>
            <person name="Magnuson J."/>
            <person name="Mondo S."/>
            <person name="Nolan M."/>
            <person name="Ohm R."/>
            <person name="Pangilinan J."/>
            <person name="Park H.-J."/>
            <person name="Ramirez L."/>
            <person name="Alfaro M."/>
            <person name="Sun H."/>
            <person name="Tritt A."/>
            <person name="Yoshinaga Y."/>
            <person name="Zwiers L.-H."/>
            <person name="Turgeon B."/>
            <person name="Goodwin S."/>
            <person name="Spatafora J."/>
            <person name="Crous P."/>
            <person name="Grigoriev I."/>
        </authorList>
    </citation>
    <scope>NUCLEOTIDE SEQUENCE</scope>
    <source>
        <strain evidence="2">CBS 130266</strain>
    </source>
</reference>
<evidence type="ECO:0000313" key="3">
    <source>
        <dbReference type="Proteomes" id="UP000800235"/>
    </source>
</evidence>
<evidence type="ECO:0000256" key="1">
    <source>
        <dbReference type="SAM" id="MobiDB-lite"/>
    </source>
</evidence>
<feature type="region of interest" description="Disordered" evidence="1">
    <location>
        <begin position="1"/>
        <end position="31"/>
    </location>
</feature>
<comment type="caution">
    <text evidence="2">The sequence shown here is derived from an EMBL/GenBank/DDBJ whole genome shotgun (WGS) entry which is preliminary data.</text>
</comment>
<dbReference type="AlphaFoldDB" id="A0A9P4NN33"/>
<dbReference type="EMBL" id="MU007052">
    <property type="protein sequence ID" value="KAF2428830.1"/>
    <property type="molecule type" value="Genomic_DNA"/>
</dbReference>
<proteinExistence type="predicted"/>
<protein>
    <submittedName>
        <fullName evidence="2">Uncharacterized protein</fullName>
    </submittedName>
</protein>
<accession>A0A9P4NN33</accession>
<dbReference type="Proteomes" id="UP000800235">
    <property type="component" value="Unassembled WGS sequence"/>
</dbReference>
<gene>
    <name evidence="2" type="ORF">EJ08DRAFT_614764</name>
</gene>
<organism evidence="2 3">
    <name type="scientific">Tothia fuscella</name>
    <dbReference type="NCBI Taxonomy" id="1048955"/>
    <lineage>
        <taxon>Eukaryota</taxon>
        <taxon>Fungi</taxon>
        <taxon>Dikarya</taxon>
        <taxon>Ascomycota</taxon>
        <taxon>Pezizomycotina</taxon>
        <taxon>Dothideomycetes</taxon>
        <taxon>Pleosporomycetidae</taxon>
        <taxon>Venturiales</taxon>
        <taxon>Cylindrosympodiaceae</taxon>
        <taxon>Tothia</taxon>
    </lineage>
</organism>
<name>A0A9P4NN33_9PEZI</name>
<keyword evidence="3" id="KW-1185">Reference proteome</keyword>